<dbReference type="InterPro" id="IPR036249">
    <property type="entry name" value="Thioredoxin-like_sf"/>
</dbReference>
<keyword evidence="2" id="KW-0186">Copper</keyword>
<organism evidence="5 6">
    <name type="scientific">Massilia suwonensis</name>
    <dbReference type="NCBI Taxonomy" id="648895"/>
    <lineage>
        <taxon>Bacteria</taxon>
        <taxon>Pseudomonadati</taxon>
        <taxon>Pseudomonadota</taxon>
        <taxon>Betaproteobacteria</taxon>
        <taxon>Burkholderiales</taxon>
        <taxon>Oxalobacteraceae</taxon>
        <taxon>Telluria group</taxon>
        <taxon>Massilia</taxon>
    </lineage>
</organism>
<feature type="domain" description="Thioredoxin" evidence="4">
    <location>
        <begin position="37"/>
        <end position="214"/>
    </location>
</feature>
<dbReference type="PANTHER" id="PTHR12151:SF25">
    <property type="entry name" value="LINALOOL DEHYDRATASE_ISOMERASE DOMAIN-CONTAINING PROTEIN"/>
    <property type="match status" value="1"/>
</dbReference>
<protein>
    <submittedName>
        <fullName evidence="5">SCO family protein</fullName>
    </submittedName>
</protein>
<accession>A0ABW0MNZ4</accession>
<keyword evidence="6" id="KW-1185">Reference proteome</keyword>
<sequence>MRAAALALALYAGGAAAQSLAVPALAYVPPAPGSYRLERILRAPDGNVLDSDGKLHRLSAFTTGKVTLFSFIYTYCSDPKGCPLAYATLHSLKQTIERTPALHGKVRFVSMSFDPEYDTPVAMRSYGGQDARAAGPLEWRFLTSRNGRELAPLLDGFGQDVSVAMPQPAGRRKPVLSHMLKVYLLDPTGEVREIYSTSWLHPAVLLNDIQTLLREPVKTARR</sequence>
<evidence type="ECO:0000256" key="1">
    <source>
        <dbReference type="ARBA" id="ARBA00010996"/>
    </source>
</evidence>
<dbReference type="RefSeq" id="WP_379754392.1">
    <property type="nucleotide sequence ID" value="NZ_JBHSMR010000013.1"/>
</dbReference>
<dbReference type="Pfam" id="PF02630">
    <property type="entry name" value="SCO1-SenC"/>
    <property type="match status" value="1"/>
</dbReference>
<evidence type="ECO:0000313" key="6">
    <source>
        <dbReference type="Proteomes" id="UP001596101"/>
    </source>
</evidence>
<dbReference type="SUPFAM" id="SSF52833">
    <property type="entry name" value="Thioredoxin-like"/>
    <property type="match status" value="1"/>
</dbReference>
<comment type="caution">
    <text evidence="5">The sequence shown here is derived from an EMBL/GenBank/DDBJ whole genome shotgun (WGS) entry which is preliminary data.</text>
</comment>
<gene>
    <name evidence="5" type="ORF">ACFPQ5_10050</name>
</gene>
<name>A0ABW0MNZ4_9BURK</name>
<dbReference type="InterPro" id="IPR013766">
    <property type="entry name" value="Thioredoxin_domain"/>
</dbReference>
<dbReference type="InterPro" id="IPR003782">
    <property type="entry name" value="SCO1/SenC"/>
</dbReference>
<keyword evidence="3" id="KW-0732">Signal</keyword>
<reference evidence="6" key="1">
    <citation type="journal article" date="2019" name="Int. J. Syst. Evol. Microbiol.">
        <title>The Global Catalogue of Microorganisms (GCM) 10K type strain sequencing project: providing services to taxonomists for standard genome sequencing and annotation.</title>
        <authorList>
            <consortium name="The Broad Institute Genomics Platform"/>
            <consortium name="The Broad Institute Genome Sequencing Center for Infectious Disease"/>
            <person name="Wu L."/>
            <person name="Ma J."/>
        </authorList>
    </citation>
    <scope>NUCLEOTIDE SEQUENCE [LARGE SCALE GENOMIC DNA]</scope>
    <source>
        <strain evidence="6">CCUG 43111</strain>
    </source>
</reference>
<feature type="chain" id="PRO_5046674663" evidence="3">
    <location>
        <begin position="18"/>
        <end position="222"/>
    </location>
</feature>
<dbReference type="Gene3D" id="3.40.30.10">
    <property type="entry name" value="Glutaredoxin"/>
    <property type="match status" value="1"/>
</dbReference>
<evidence type="ECO:0000313" key="5">
    <source>
        <dbReference type="EMBL" id="MFC5478531.1"/>
    </source>
</evidence>
<dbReference type="CDD" id="cd02968">
    <property type="entry name" value="SCO"/>
    <property type="match status" value="1"/>
</dbReference>
<dbReference type="PROSITE" id="PS51352">
    <property type="entry name" value="THIOREDOXIN_2"/>
    <property type="match status" value="1"/>
</dbReference>
<comment type="similarity">
    <text evidence="1">Belongs to the SCO1/2 family.</text>
</comment>
<evidence type="ECO:0000256" key="3">
    <source>
        <dbReference type="SAM" id="SignalP"/>
    </source>
</evidence>
<dbReference type="EMBL" id="JBHSMR010000013">
    <property type="protein sequence ID" value="MFC5478531.1"/>
    <property type="molecule type" value="Genomic_DNA"/>
</dbReference>
<dbReference type="Proteomes" id="UP001596101">
    <property type="component" value="Unassembled WGS sequence"/>
</dbReference>
<feature type="signal peptide" evidence="3">
    <location>
        <begin position="1"/>
        <end position="17"/>
    </location>
</feature>
<proteinExistence type="inferred from homology"/>
<evidence type="ECO:0000259" key="4">
    <source>
        <dbReference type="PROSITE" id="PS51352"/>
    </source>
</evidence>
<evidence type="ECO:0000256" key="2">
    <source>
        <dbReference type="ARBA" id="ARBA00023008"/>
    </source>
</evidence>
<dbReference type="PANTHER" id="PTHR12151">
    <property type="entry name" value="ELECTRON TRANSPORT PROTIN SCO1/SENC FAMILY MEMBER"/>
    <property type="match status" value="1"/>
</dbReference>